<keyword evidence="1" id="KW-0812">Transmembrane</keyword>
<gene>
    <name evidence="2" type="ORF">QE152_g38575</name>
</gene>
<dbReference type="InterPro" id="IPR053202">
    <property type="entry name" value="EGF_Rcpt_Signaling_Reg"/>
</dbReference>
<dbReference type="InterPro" id="IPR029063">
    <property type="entry name" value="SAM-dependent_MTases_sf"/>
</dbReference>
<dbReference type="GO" id="GO:0005886">
    <property type="term" value="C:plasma membrane"/>
    <property type="evidence" value="ECO:0007669"/>
    <property type="project" value="TreeGrafter"/>
</dbReference>
<dbReference type="AlphaFoldDB" id="A0AAW1HWP9"/>
<keyword evidence="1" id="KW-1133">Transmembrane helix</keyword>
<organism evidence="2 3">
    <name type="scientific">Popillia japonica</name>
    <name type="common">Japanese beetle</name>
    <dbReference type="NCBI Taxonomy" id="7064"/>
    <lineage>
        <taxon>Eukaryota</taxon>
        <taxon>Metazoa</taxon>
        <taxon>Ecdysozoa</taxon>
        <taxon>Arthropoda</taxon>
        <taxon>Hexapoda</taxon>
        <taxon>Insecta</taxon>
        <taxon>Pterygota</taxon>
        <taxon>Neoptera</taxon>
        <taxon>Endopterygota</taxon>
        <taxon>Coleoptera</taxon>
        <taxon>Polyphaga</taxon>
        <taxon>Scarabaeiformia</taxon>
        <taxon>Scarabaeidae</taxon>
        <taxon>Rutelinae</taxon>
        <taxon>Popillia</taxon>
    </lineage>
</organism>
<feature type="transmembrane region" description="Helical" evidence="1">
    <location>
        <begin position="90"/>
        <end position="111"/>
    </location>
</feature>
<evidence type="ECO:0000256" key="1">
    <source>
        <dbReference type="SAM" id="Phobius"/>
    </source>
</evidence>
<sequence length="377" mass="43117">MRTLFVVATEHASKIGLSLLKKEDGSLAELNRPKGKETLLFLTRKITDKSCNMSQPTVETGTNAVPAPNLPATPTDMGKFISGAGMLKKILSLMAFFMAFMTVMVVLFIYMNNTAMRHYQFQVNMSRDYELLEVKQDDPELIVYIRQMHLRPVKEMQGEYMDVYNDTPAEDLGYVLNLLNNKSEGVFVEAGAYNDGKTSETAWLEKKLNWKGLLIQPDPRHYFNLKKHDRERSQAIHGCLSPSPYPKEVSFHQGDRDGVKINSIHSNSIIDDSDIFNTRVKCFPLYSLLLAMNVTAIDYLCLKTGGTELQVLETIPFDRVVIKVINIHLQNKDVEKDTIKKFLATKNYLFAQHIKESYIFFLNRKRRLDTKIDTEAL</sequence>
<keyword evidence="1" id="KW-0472">Membrane</keyword>
<dbReference type="Proteomes" id="UP001458880">
    <property type="component" value="Unassembled WGS sequence"/>
</dbReference>
<evidence type="ECO:0000313" key="2">
    <source>
        <dbReference type="EMBL" id="KAK9681096.1"/>
    </source>
</evidence>
<keyword evidence="3" id="KW-1185">Reference proteome</keyword>
<dbReference type="GO" id="GO:0031902">
    <property type="term" value="C:late endosome membrane"/>
    <property type="evidence" value="ECO:0007669"/>
    <property type="project" value="TreeGrafter"/>
</dbReference>
<dbReference type="Gene3D" id="3.40.50.150">
    <property type="entry name" value="Vaccinia Virus protein VP39"/>
    <property type="match status" value="1"/>
</dbReference>
<dbReference type="PANTHER" id="PTHR34009">
    <property type="entry name" value="PROTEIN STAR"/>
    <property type="match status" value="1"/>
</dbReference>
<comment type="caution">
    <text evidence="2">The sequence shown here is derived from an EMBL/GenBank/DDBJ whole genome shotgun (WGS) entry which is preliminary data.</text>
</comment>
<name>A0AAW1HWP9_POPJA</name>
<protein>
    <submittedName>
        <fullName evidence="2">Uncharacterized protein</fullName>
    </submittedName>
</protein>
<dbReference type="GO" id="GO:0005794">
    <property type="term" value="C:Golgi apparatus"/>
    <property type="evidence" value="ECO:0007669"/>
    <property type="project" value="TreeGrafter"/>
</dbReference>
<dbReference type="GO" id="GO:0005789">
    <property type="term" value="C:endoplasmic reticulum membrane"/>
    <property type="evidence" value="ECO:0007669"/>
    <property type="project" value="TreeGrafter"/>
</dbReference>
<dbReference type="GO" id="GO:0016197">
    <property type="term" value="P:endosomal transport"/>
    <property type="evidence" value="ECO:0007669"/>
    <property type="project" value="TreeGrafter"/>
</dbReference>
<dbReference type="PANTHER" id="PTHR34009:SF2">
    <property type="entry name" value="PROTEIN STAR"/>
    <property type="match status" value="1"/>
</dbReference>
<proteinExistence type="predicted"/>
<accession>A0AAW1HWP9</accession>
<dbReference type="GO" id="GO:0006888">
    <property type="term" value="P:endoplasmic reticulum to Golgi vesicle-mediated transport"/>
    <property type="evidence" value="ECO:0007669"/>
    <property type="project" value="TreeGrafter"/>
</dbReference>
<evidence type="ECO:0000313" key="3">
    <source>
        <dbReference type="Proteomes" id="UP001458880"/>
    </source>
</evidence>
<dbReference type="EMBL" id="JASPKY010000846">
    <property type="protein sequence ID" value="KAK9681096.1"/>
    <property type="molecule type" value="Genomic_DNA"/>
</dbReference>
<reference evidence="2 3" key="1">
    <citation type="journal article" date="2024" name="BMC Genomics">
        <title>De novo assembly and annotation of Popillia japonica's genome with initial clues to its potential as an invasive pest.</title>
        <authorList>
            <person name="Cucini C."/>
            <person name="Boschi S."/>
            <person name="Funari R."/>
            <person name="Cardaioli E."/>
            <person name="Iannotti N."/>
            <person name="Marturano G."/>
            <person name="Paoli F."/>
            <person name="Bruttini M."/>
            <person name="Carapelli A."/>
            <person name="Frati F."/>
            <person name="Nardi F."/>
        </authorList>
    </citation>
    <scope>NUCLEOTIDE SEQUENCE [LARGE SCALE GENOMIC DNA]</scope>
    <source>
        <strain evidence="2">DMR45628</strain>
    </source>
</reference>